<keyword evidence="15" id="KW-1185">Reference proteome</keyword>
<dbReference type="STRING" id="93684.SAMN05421853_108186"/>
<dbReference type="PANTHER" id="PTHR42953:SF3">
    <property type="entry name" value="HIGH-AFFINITY ZINC UPTAKE SYSTEM PROTEIN ZNUA"/>
    <property type="match status" value="1"/>
</dbReference>
<evidence type="ECO:0000256" key="6">
    <source>
        <dbReference type="ARBA" id="ARBA00022729"/>
    </source>
</evidence>
<evidence type="ECO:0000256" key="7">
    <source>
        <dbReference type="ARBA" id="ARBA00022764"/>
    </source>
</evidence>
<evidence type="ECO:0000256" key="1">
    <source>
        <dbReference type="ARBA" id="ARBA00004418"/>
    </source>
</evidence>
<dbReference type="PANTHER" id="PTHR42953">
    <property type="entry name" value="HIGH-AFFINITY ZINC UPTAKE SYSTEM PROTEIN ZNUA-RELATED"/>
    <property type="match status" value="1"/>
</dbReference>
<dbReference type="Proteomes" id="UP000243106">
    <property type="component" value="Unassembled WGS sequence"/>
</dbReference>
<keyword evidence="5" id="KW-0479">Metal-binding</keyword>
<evidence type="ECO:0000313" key="15">
    <source>
        <dbReference type="Proteomes" id="UP000243106"/>
    </source>
</evidence>
<keyword evidence="7" id="KW-0574">Periplasm</keyword>
<dbReference type="InterPro" id="IPR006127">
    <property type="entry name" value="ZnuA-like"/>
</dbReference>
<evidence type="ECO:0000313" key="14">
    <source>
        <dbReference type="EMBL" id="SFQ53391.1"/>
    </source>
</evidence>
<evidence type="ECO:0000256" key="4">
    <source>
        <dbReference type="ARBA" id="ARBA00022448"/>
    </source>
</evidence>
<accession>A0A1I5ZA85</accession>
<evidence type="ECO:0000256" key="5">
    <source>
        <dbReference type="ARBA" id="ARBA00022723"/>
    </source>
</evidence>
<comment type="subcellular location">
    <subcellularLocation>
        <location evidence="1">Periplasm</location>
    </subcellularLocation>
</comment>
<feature type="region of interest" description="Disordered" evidence="12">
    <location>
        <begin position="121"/>
        <end position="187"/>
    </location>
</feature>
<keyword evidence="8" id="KW-0862">Zinc</keyword>
<keyword evidence="6 13" id="KW-0732">Signal</keyword>
<dbReference type="RefSeq" id="WP_093012869.1">
    <property type="nucleotide sequence ID" value="NZ_FOXV01000008.1"/>
</dbReference>
<dbReference type="GO" id="GO:0046872">
    <property type="term" value="F:metal ion binding"/>
    <property type="evidence" value="ECO:0007669"/>
    <property type="project" value="UniProtKB-KW"/>
</dbReference>
<evidence type="ECO:0000256" key="10">
    <source>
        <dbReference type="ARBA" id="ARBA00023065"/>
    </source>
</evidence>
<keyword evidence="9" id="KW-0864">Zinc transport</keyword>
<feature type="signal peptide" evidence="13">
    <location>
        <begin position="1"/>
        <end position="21"/>
    </location>
</feature>
<evidence type="ECO:0000256" key="13">
    <source>
        <dbReference type="SAM" id="SignalP"/>
    </source>
</evidence>
<keyword evidence="4" id="KW-0813">Transport</keyword>
<dbReference type="InterPro" id="IPR050492">
    <property type="entry name" value="Bact_metal-bind_prot9"/>
</dbReference>
<dbReference type="GO" id="GO:0042597">
    <property type="term" value="C:periplasmic space"/>
    <property type="evidence" value="ECO:0007669"/>
    <property type="project" value="UniProtKB-SubCell"/>
</dbReference>
<dbReference type="Gene3D" id="3.40.50.1980">
    <property type="entry name" value="Nitrogenase molybdenum iron protein domain"/>
    <property type="match status" value="3"/>
</dbReference>
<gene>
    <name evidence="14" type="ORF">SAMN05421853_108186</name>
</gene>
<dbReference type="SUPFAM" id="SSF53807">
    <property type="entry name" value="Helical backbone' metal receptor"/>
    <property type="match status" value="1"/>
</dbReference>
<keyword evidence="10" id="KW-0406">Ion transport</keyword>
<dbReference type="AlphaFoldDB" id="A0A1I5ZA85"/>
<protein>
    <recommendedName>
        <fullName evidence="3">High-affinity zinc uptake system protein ZnuA</fullName>
    </recommendedName>
</protein>
<evidence type="ECO:0000256" key="3">
    <source>
        <dbReference type="ARBA" id="ARBA00015915"/>
    </source>
</evidence>
<dbReference type="Pfam" id="PF01297">
    <property type="entry name" value="ZnuA"/>
    <property type="match status" value="1"/>
</dbReference>
<dbReference type="InterPro" id="IPR035520">
    <property type="entry name" value="ZnuA"/>
</dbReference>
<dbReference type="EMBL" id="FOXV01000008">
    <property type="protein sequence ID" value="SFQ53391.1"/>
    <property type="molecule type" value="Genomic_DNA"/>
</dbReference>
<keyword evidence="11" id="KW-1015">Disulfide bond</keyword>
<evidence type="ECO:0000256" key="11">
    <source>
        <dbReference type="ARBA" id="ARBA00023157"/>
    </source>
</evidence>
<evidence type="ECO:0000256" key="12">
    <source>
        <dbReference type="SAM" id="MobiDB-lite"/>
    </source>
</evidence>
<dbReference type="GO" id="GO:0006829">
    <property type="term" value="P:zinc ion transport"/>
    <property type="evidence" value="ECO:0007669"/>
    <property type="project" value="UniProtKB-KW"/>
</dbReference>
<comment type="similarity">
    <text evidence="2">Belongs to the bacterial solute-binding protein 9 family.</text>
</comment>
<organism evidence="14 15">
    <name type="scientific">Roseivivax halotolerans</name>
    <dbReference type="NCBI Taxonomy" id="93684"/>
    <lineage>
        <taxon>Bacteria</taxon>
        <taxon>Pseudomonadati</taxon>
        <taxon>Pseudomonadota</taxon>
        <taxon>Alphaproteobacteria</taxon>
        <taxon>Rhodobacterales</taxon>
        <taxon>Roseobacteraceae</taxon>
        <taxon>Roseivivax</taxon>
    </lineage>
</organism>
<feature type="compositionally biased region" description="Basic and acidic residues" evidence="12">
    <location>
        <begin position="121"/>
        <end position="181"/>
    </location>
</feature>
<reference evidence="15" key="1">
    <citation type="submission" date="2016-10" db="EMBL/GenBank/DDBJ databases">
        <authorList>
            <person name="Varghese N."/>
            <person name="Submissions S."/>
        </authorList>
    </citation>
    <scope>NUCLEOTIDE SEQUENCE [LARGE SCALE GENOMIC DNA]</scope>
    <source>
        <strain evidence="15">JCM 10271</strain>
    </source>
</reference>
<evidence type="ECO:0000256" key="2">
    <source>
        <dbReference type="ARBA" id="ARBA00011028"/>
    </source>
</evidence>
<proteinExistence type="inferred from homology"/>
<sequence length="350" mass="37399">MSMTRAALLAATCLSAGAVRADVPNVAVDIAPVHSLVAQVMAGVGEPDLIVAPGASPHEYNLRPSEASALQDADLVIWIGTSLTPWLADSIDTLSPEARKLELLDLPETETLPIREGALFDAHDHGHGDAEEHEHGDEHAGHDHDDHDHDHADEHDHDHAEEHEHDDEHAGHDHSHDHGGVDPHAWLSPENANAWLTVIADTLSEADPENESTYRDNATAAQDRLETLTEDAGSVLDPVRDQEFIAFHDAYQYFETAFDVTAAGAISVSDASDPSPARVEEIRSRVADAGVACVLAEPQFNPGLVAAVAEGSEVRQGVVDPMGSSFEPGPDLYGQMMTAMVDALAECLGN</sequence>
<name>A0A1I5ZA85_9RHOB</name>
<evidence type="ECO:0000256" key="8">
    <source>
        <dbReference type="ARBA" id="ARBA00022833"/>
    </source>
</evidence>
<evidence type="ECO:0000256" key="9">
    <source>
        <dbReference type="ARBA" id="ARBA00022906"/>
    </source>
</evidence>
<feature type="chain" id="PRO_5017421555" description="High-affinity zinc uptake system protein ZnuA" evidence="13">
    <location>
        <begin position="22"/>
        <end position="350"/>
    </location>
</feature>
<dbReference type="CDD" id="cd01019">
    <property type="entry name" value="ZnuA"/>
    <property type="match status" value="1"/>
</dbReference>